<feature type="region of interest" description="Disordered" evidence="9">
    <location>
        <begin position="1"/>
        <end position="30"/>
    </location>
</feature>
<dbReference type="SMART" id="SM00382">
    <property type="entry name" value="AAA"/>
    <property type="match status" value="2"/>
</dbReference>
<gene>
    <name evidence="13" type="ORF">RhiXN_03716</name>
</gene>
<dbReference type="KEGG" id="rsx:RhiXN_03716"/>
<keyword evidence="7 10" id="KW-1133">Transmembrane helix</keyword>
<evidence type="ECO:0000256" key="1">
    <source>
        <dbReference type="ARBA" id="ARBA00004141"/>
    </source>
</evidence>
<dbReference type="InterPro" id="IPR003593">
    <property type="entry name" value="AAA+_ATPase"/>
</dbReference>
<dbReference type="PANTHER" id="PTHR19241">
    <property type="entry name" value="ATP-BINDING CASSETTE TRANSPORTER"/>
    <property type="match status" value="1"/>
</dbReference>
<dbReference type="GeneID" id="67025996"/>
<evidence type="ECO:0000256" key="5">
    <source>
        <dbReference type="ARBA" id="ARBA00022741"/>
    </source>
</evidence>
<evidence type="ECO:0000256" key="8">
    <source>
        <dbReference type="ARBA" id="ARBA00023136"/>
    </source>
</evidence>
<dbReference type="PROSITE" id="PS50893">
    <property type="entry name" value="ABC_TRANSPORTER_2"/>
    <property type="match status" value="2"/>
</dbReference>
<keyword evidence="4 10" id="KW-0812">Transmembrane</keyword>
<dbReference type="InterPro" id="IPR027450">
    <property type="entry name" value="AlkB-like"/>
</dbReference>
<dbReference type="Pfam" id="PF01061">
    <property type="entry name" value="ABC2_membrane"/>
    <property type="match status" value="2"/>
</dbReference>
<feature type="domain" description="Fe2OG dioxygenase" evidence="12">
    <location>
        <begin position="1574"/>
        <end position="1677"/>
    </location>
</feature>
<dbReference type="InterPro" id="IPR043926">
    <property type="entry name" value="ABCG_dom"/>
</dbReference>
<feature type="transmembrane region" description="Helical" evidence="10">
    <location>
        <begin position="578"/>
        <end position="611"/>
    </location>
</feature>
<feature type="domain" description="ABC transporter" evidence="11">
    <location>
        <begin position="139"/>
        <end position="393"/>
    </location>
</feature>
<feature type="transmembrane region" description="Helical" evidence="10">
    <location>
        <begin position="1201"/>
        <end position="1228"/>
    </location>
</feature>
<dbReference type="GO" id="GO:0016020">
    <property type="term" value="C:membrane"/>
    <property type="evidence" value="ECO:0007669"/>
    <property type="project" value="UniProtKB-SubCell"/>
</dbReference>
<feature type="domain" description="ABC transporter" evidence="11">
    <location>
        <begin position="831"/>
        <end position="1073"/>
    </location>
</feature>
<evidence type="ECO:0000256" key="6">
    <source>
        <dbReference type="ARBA" id="ARBA00022840"/>
    </source>
</evidence>
<dbReference type="GO" id="GO:0140359">
    <property type="term" value="F:ABC-type transporter activity"/>
    <property type="evidence" value="ECO:0007669"/>
    <property type="project" value="InterPro"/>
</dbReference>
<evidence type="ECO:0000256" key="9">
    <source>
        <dbReference type="SAM" id="MobiDB-lite"/>
    </source>
</evidence>
<feature type="transmembrane region" description="Helical" evidence="10">
    <location>
        <begin position="678"/>
        <end position="697"/>
    </location>
</feature>
<sequence length="1679" mass="186832">MSYLDTSDPQRPATAASDTNTAVTSHAPSDHIEMSEVVKKQSNGHGSVNVEEAQAQFHALARRLTRQSTQHNDKSGGDIEKQETFDLLEYLRTTSGKQDEAGFAKKHVGVTFENLRVTGVGGVKIYVRTFPDAVKEFFLSPYYLAKSLVGGPSAAPKAILHSFNGAVHPGEMVLVLGRPGAGCSSFLKTITNQRGSFLSVDGDVRYAGFDAQEFGKRYAGQAAYNMEDDIHYPLLSVAQTLQFALKLKSPGRLLPEQTRAELNDEVLSTLLSMLNIAHTRNTVVGNEFVRGVSGGERKRVSIAEMMASRAVVCSWDNSTRGLDASTALDYAKSLRIMTDIFKLTTFVSLYQAGEGIYDQFDKVLLIDEGRQVYFGPAKEARAYMLSLGFRNMPRQTTADYLTGCTDPNERAFADGRSAADVPSTPDQLAQAFQQSKYWSRLVAERQTMQAEWQGEGDDPSGTKGQFLQANKEEKRKHVSRKDPHTVSFFGMVKTLVWRQWLLQIQDTFSIFTSFATSIIIALVAGSVFLNLPATAAGGFTRGGAMFNALLFNAFNAFSELPTMMGGRPILYKQLSYRFYRASALSVAQTITDIPLSSIRVLLFSIIVYFMYGLDRTAGAFFTFFLFIYLTFLVMTAFFRLIGIVCTGYEMASRSAALIITCMVSYSGYMIPVQAMKRWLFWIWYMNPLNYGFGALMANEFYRIDLQCVGTYIVPRNVGSITKYPTELGPNQACTLAGASPGQPLVDGDAYIWAGYQYRRIKYGETLASLFCFGNLEPARHGANARAVTIYAKEKKENKELNERLHQRKAAGRKNEDDGAISGTTTTSGKAFTWENLDYTVPVPGGTRQLLNKVFGYVKPGTLTALMGSSGAGKTTLLDVLAGRKTIGVIHGDVLIGGQPTGVAFQRGTAYCEQLDVHESTATVREALRFSAYLRQPYEVTKEEKDAYVEEVIALLEMEDIADAMIGQPGVGLGVEARKRVTIGVELAAKPQLLLFLDEPTSGLDGQSAYNIVRFLKKLAAAGQAILCTIHQPNALLFEQFDNLLLLQRGGECVYFGPIGKDSQHLVRYLAERGAECPSDANPAEYVLEAIGAGSRDRIGPTDWAELWRQSANFEQVKREIQHIRAEAAQHPPESDPKADQEYATPFFYQLKIVSERTLTAFWRQPDYGFTRLFTHGAIALITSLTYLNLGNSTQDLQYRVFAIFQASVMPAIIISQVEPMFILARMIFTRESSSRMYSQIVFALGQLMAEVPYSIICAVTYFLLLYYPAGFNTASDRAGYHFFMILATEFFSVTLGQMLAALTPSVYIASLLNPFLLVVVSYNYLPFVYEDFKLTAYNQFSLFCGVSIPKPSMPAFWRAWLYQLDPFTRLISGLVTTELHGLPIICTENEFSVFQPPSGESCLQWAGDFVNATVGYLDNPDATSDCVIVLILWATTFMPDSRSSLTTAGESLAKRPKTTQSQVDRLFKQFQPDVEFSTKYKIELEGADVYYKEDFIPSETADQWYEELNTLDTWYRPTLKVYGKDVIQSRLIAAYATDPRLTVKYSGHPVILHTEYPPTLRKIQDQVEEQLGVTFNHVMLNKYEDGSVYIGKHSDTKENKVIASVSLGAVRTFIMSPKSAGRNKGSKSKTVEAKRLDLANGSLVVMQGQTQDNWKHEIPKQPKITEGRISLTFRQLINQ</sequence>
<evidence type="ECO:0000256" key="10">
    <source>
        <dbReference type="SAM" id="Phobius"/>
    </source>
</evidence>
<dbReference type="InterPro" id="IPR037151">
    <property type="entry name" value="AlkB-like_sf"/>
</dbReference>
<organism evidence="13 14">
    <name type="scientific">Rhizoctonia solani</name>
    <dbReference type="NCBI Taxonomy" id="456999"/>
    <lineage>
        <taxon>Eukaryota</taxon>
        <taxon>Fungi</taxon>
        <taxon>Dikarya</taxon>
        <taxon>Basidiomycota</taxon>
        <taxon>Agaricomycotina</taxon>
        <taxon>Agaricomycetes</taxon>
        <taxon>Cantharellales</taxon>
        <taxon>Ceratobasidiaceae</taxon>
        <taxon>Rhizoctonia</taxon>
    </lineage>
</organism>
<dbReference type="FunFam" id="3.40.50.300:FF:000054">
    <property type="entry name" value="ABC multidrug transporter atrF"/>
    <property type="match status" value="1"/>
</dbReference>
<dbReference type="InterPro" id="IPR034001">
    <property type="entry name" value="ABCG_PDR_1"/>
</dbReference>
<dbReference type="Pfam" id="PF13532">
    <property type="entry name" value="2OG-FeII_Oxy_2"/>
    <property type="match status" value="1"/>
</dbReference>
<protein>
    <submittedName>
        <fullName evidence="13">ABC transporter G family member 11</fullName>
    </submittedName>
</protein>
<feature type="transmembrane region" description="Helical" evidence="10">
    <location>
        <begin position="1306"/>
        <end position="1325"/>
    </location>
</feature>
<dbReference type="GO" id="GO:0016887">
    <property type="term" value="F:ATP hydrolysis activity"/>
    <property type="evidence" value="ECO:0007669"/>
    <property type="project" value="InterPro"/>
</dbReference>
<feature type="compositionally biased region" description="Polar residues" evidence="9">
    <location>
        <begin position="16"/>
        <end position="27"/>
    </location>
</feature>
<comment type="subcellular location">
    <subcellularLocation>
        <location evidence="1">Membrane</location>
        <topology evidence="1">Multi-pass membrane protein</topology>
    </subcellularLocation>
</comment>
<evidence type="ECO:0000256" key="2">
    <source>
        <dbReference type="ARBA" id="ARBA00006012"/>
    </source>
</evidence>
<dbReference type="PROSITE" id="PS51471">
    <property type="entry name" value="FE2OG_OXY"/>
    <property type="match status" value="1"/>
</dbReference>
<evidence type="ECO:0000259" key="12">
    <source>
        <dbReference type="PROSITE" id="PS51471"/>
    </source>
</evidence>
<proteinExistence type="inferred from homology"/>
<dbReference type="EMBL" id="CP059658">
    <property type="protein sequence ID" value="QRW15715.1"/>
    <property type="molecule type" value="Genomic_DNA"/>
</dbReference>
<dbReference type="Pfam" id="PF19055">
    <property type="entry name" value="ABC2_membrane_7"/>
    <property type="match status" value="1"/>
</dbReference>
<reference evidence="13" key="1">
    <citation type="submission" date="2020-05" db="EMBL/GenBank/DDBJ databases">
        <title>Evolutionary and genomic comparisons of hybrid uninucleate and nonhybrid Rhizoctonia fungi.</title>
        <authorList>
            <person name="Li C."/>
            <person name="Chen X."/>
        </authorList>
    </citation>
    <scope>NUCLEOTIDE SEQUENCE</scope>
    <source>
        <strain evidence="13">AG-1 IA</strain>
    </source>
</reference>
<name>A0A8H8NM10_9AGAM</name>
<feature type="transmembrane region" description="Helical" evidence="10">
    <location>
        <begin position="654"/>
        <end position="672"/>
    </location>
</feature>
<dbReference type="Proteomes" id="UP000650533">
    <property type="component" value="Chromosome 1"/>
</dbReference>
<keyword evidence="3" id="KW-0813">Transport</keyword>
<dbReference type="Pfam" id="PF14510">
    <property type="entry name" value="ABC_trans_N"/>
    <property type="match status" value="1"/>
</dbReference>
<dbReference type="SUPFAM" id="SSF52540">
    <property type="entry name" value="P-loop containing nucleoside triphosphate hydrolases"/>
    <property type="match status" value="2"/>
</dbReference>
<dbReference type="SUPFAM" id="SSF51197">
    <property type="entry name" value="Clavaminate synthase-like"/>
    <property type="match status" value="1"/>
</dbReference>
<feature type="transmembrane region" description="Helical" evidence="10">
    <location>
        <begin position="1172"/>
        <end position="1189"/>
    </location>
</feature>
<dbReference type="CDD" id="cd03232">
    <property type="entry name" value="ABCG_PDR_domain2"/>
    <property type="match status" value="1"/>
</dbReference>
<evidence type="ECO:0000256" key="4">
    <source>
        <dbReference type="ARBA" id="ARBA00022692"/>
    </source>
</evidence>
<comment type="similarity">
    <text evidence="2">Belongs to the ABC transporter superfamily. ABCG family. PDR (TC 3.A.1.205) subfamily.</text>
</comment>
<dbReference type="CDD" id="cd03233">
    <property type="entry name" value="ABCG_PDR_domain1"/>
    <property type="match status" value="1"/>
</dbReference>
<dbReference type="Pfam" id="PF06422">
    <property type="entry name" value="PDR_CDR"/>
    <property type="match status" value="1"/>
</dbReference>
<dbReference type="PROSITE" id="PS00211">
    <property type="entry name" value="ABC_TRANSPORTER_1"/>
    <property type="match status" value="1"/>
</dbReference>
<feature type="region of interest" description="Disordered" evidence="9">
    <location>
        <begin position="798"/>
        <end position="824"/>
    </location>
</feature>
<dbReference type="InterPro" id="IPR029481">
    <property type="entry name" value="ABC_trans_N"/>
</dbReference>
<dbReference type="InterPro" id="IPR010929">
    <property type="entry name" value="PDR_CDR_ABC"/>
</dbReference>
<feature type="transmembrane region" description="Helical" evidence="10">
    <location>
        <begin position="1240"/>
        <end position="1267"/>
    </location>
</feature>
<evidence type="ECO:0000256" key="3">
    <source>
        <dbReference type="ARBA" id="ARBA00022448"/>
    </source>
</evidence>
<dbReference type="InterPro" id="IPR003439">
    <property type="entry name" value="ABC_transporter-like_ATP-bd"/>
</dbReference>
<keyword evidence="6" id="KW-0067">ATP-binding</keyword>
<evidence type="ECO:0000256" key="7">
    <source>
        <dbReference type="ARBA" id="ARBA00022989"/>
    </source>
</evidence>
<keyword evidence="8 10" id="KW-0472">Membrane</keyword>
<keyword evidence="5" id="KW-0547">Nucleotide-binding</keyword>
<dbReference type="InterPro" id="IPR034003">
    <property type="entry name" value="ABCG_PDR_2"/>
</dbReference>
<feature type="transmembrane region" description="Helical" evidence="10">
    <location>
        <begin position="508"/>
        <end position="529"/>
    </location>
</feature>
<dbReference type="RefSeq" id="XP_043175952.1">
    <property type="nucleotide sequence ID" value="XM_043323533.1"/>
</dbReference>
<evidence type="ECO:0000259" key="11">
    <source>
        <dbReference type="PROSITE" id="PS50893"/>
    </source>
</evidence>
<dbReference type="GO" id="GO:0005524">
    <property type="term" value="F:ATP binding"/>
    <property type="evidence" value="ECO:0007669"/>
    <property type="project" value="UniProtKB-KW"/>
</dbReference>
<evidence type="ECO:0000313" key="13">
    <source>
        <dbReference type="EMBL" id="QRW15715.1"/>
    </source>
</evidence>
<feature type="transmembrane region" description="Helical" evidence="10">
    <location>
        <begin position="1279"/>
        <end position="1299"/>
    </location>
</feature>
<dbReference type="InterPro" id="IPR005123">
    <property type="entry name" value="Oxoglu/Fe-dep_dioxygenase_dom"/>
</dbReference>
<feature type="transmembrane region" description="Helical" evidence="10">
    <location>
        <begin position="617"/>
        <end position="642"/>
    </location>
</feature>
<dbReference type="InterPro" id="IPR017871">
    <property type="entry name" value="ABC_transporter-like_CS"/>
</dbReference>
<dbReference type="InterPro" id="IPR027417">
    <property type="entry name" value="P-loop_NTPase"/>
</dbReference>
<dbReference type="Pfam" id="PF00005">
    <property type="entry name" value="ABC_tran"/>
    <property type="match status" value="2"/>
</dbReference>
<dbReference type="InterPro" id="IPR013525">
    <property type="entry name" value="ABC2_TM"/>
</dbReference>
<accession>A0A8H8NM10</accession>
<evidence type="ECO:0000313" key="14">
    <source>
        <dbReference type="Proteomes" id="UP000650533"/>
    </source>
</evidence>
<dbReference type="Gene3D" id="3.40.50.300">
    <property type="entry name" value="P-loop containing nucleotide triphosphate hydrolases"/>
    <property type="match status" value="2"/>
</dbReference>
<dbReference type="Gene3D" id="2.60.120.590">
    <property type="entry name" value="Alpha-ketoglutarate-dependent dioxygenase AlkB-like"/>
    <property type="match status" value="1"/>
</dbReference>